<proteinExistence type="predicted"/>
<feature type="transmembrane region" description="Helical" evidence="1">
    <location>
        <begin position="91"/>
        <end position="111"/>
    </location>
</feature>
<comment type="caution">
    <text evidence="2">The sequence shown here is derived from an EMBL/GenBank/DDBJ whole genome shotgun (WGS) entry which is preliminary data.</text>
</comment>
<keyword evidence="1" id="KW-0472">Membrane</keyword>
<feature type="transmembrane region" description="Helical" evidence="1">
    <location>
        <begin position="123"/>
        <end position="141"/>
    </location>
</feature>
<organism evidence="2 3">
    <name type="scientific">Marinobacterium maritimum</name>
    <dbReference type="NCBI Taxonomy" id="500162"/>
    <lineage>
        <taxon>Bacteria</taxon>
        <taxon>Pseudomonadati</taxon>
        <taxon>Pseudomonadota</taxon>
        <taxon>Gammaproteobacteria</taxon>
        <taxon>Oceanospirillales</taxon>
        <taxon>Oceanospirillaceae</taxon>
        <taxon>Marinobacterium</taxon>
    </lineage>
</organism>
<dbReference type="EMBL" id="BAAAET010000002">
    <property type="protein sequence ID" value="GAA0688202.1"/>
    <property type="molecule type" value="Genomic_DNA"/>
</dbReference>
<keyword evidence="1" id="KW-1133">Transmembrane helix</keyword>
<dbReference type="Proteomes" id="UP001499915">
    <property type="component" value="Unassembled WGS sequence"/>
</dbReference>
<gene>
    <name evidence="2" type="ORF">GCM10009104_12900</name>
</gene>
<keyword evidence="3" id="KW-1185">Reference proteome</keyword>
<feature type="transmembrane region" description="Helical" evidence="1">
    <location>
        <begin position="268"/>
        <end position="286"/>
    </location>
</feature>
<protein>
    <submittedName>
        <fullName evidence="2">Uncharacterized protein</fullName>
    </submittedName>
</protein>
<reference evidence="2 3" key="1">
    <citation type="journal article" date="2019" name="Int. J. Syst. Evol. Microbiol.">
        <title>The Global Catalogue of Microorganisms (GCM) 10K type strain sequencing project: providing services to taxonomists for standard genome sequencing and annotation.</title>
        <authorList>
            <consortium name="The Broad Institute Genomics Platform"/>
            <consortium name="The Broad Institute Genome Sequencing Center for Infectious Disease"/>
            <person name="Wu L."/>
            <person name="Ma J."/>
        </authorList>
    </citation>
    <scope>NUCLEOTIDE SEQUENCE [LARGE SCALE GENOMIC DNA]</scope>
    <source>
        <strain evidence="2 3">JCM 15134</strain>
    </source>
</reference>
<name>A0ABN1I4F7_9GAMM</name>
<dbReference type="RefSeq" id="WP_343804077.1">
    <property type="nucleotide sequence ID" value="NZ_BAAAET010000002.1"/>
</dbReference>
<evidence type="ECO:0000313" key="3">
    <source>
        <dbReference type="Proteomes" id="UP001499915"/>
    </source>
</evidence>
<evidence type="ECO:0000256" key="1">
    <source>
        <dbReference type="SAM" id="Phobius"/>
    </source>
</evidence>
<accession>A0ABN1I4F7</accession>
<evidence type="ECO:0000313" key="2">
    <source>
        <dbReference type="EMBL" id="GAA0688202.1"/>
    </source>
</evidence>
<sequence length="317" mass="36860">MSEIRQIAPGHWVGPEDFGYIPHFYTTAHAAKNYPLGSFLQIEPLQPGNKRVDLAYTRKDAESMGEYFDAYSAGGHKDYLDMRIHSVHGRGTGLCFSVCFGLIWLIVKVWMVLDAGDTWAPNYLDVGVISLLFMVAFIDVFKPIETPVRFHKENQEVYVYHKGILYRIPWNECEMAVIVAKTHMGYGHLKDGYELDLWLNPKHAVNADLSGRKHVRLPLLNNVGSHVPVYGYWEYVRRYMTSDTPFWMEVSEKPRICGFNYDIAREKGLPRAIIGFLIAFPLLFLFRPELWTLMVNPFKRKWPDQVHEWTGERCNWH</sequence>
<keyword evidence="1" id="KW-0812">Transmembrane</keyword>